<evidence type="ECO:0000256" key="1">
    <source>
        <dbReference type="SAM" id="MobiDB-lite"/>
    </source>
</evidence>
<feature type="transmembrane region" description="Helical" evidence="2">
    <location>
        <begin position="45"/>
        <end position="64"/>
    </location>
</feature>
<evidence type="ECO:0000313" key="5">
    <source>
        <dbReference type="Proteomes" id="UP000055136"/>
    </source>
</evidence>
<proteinExistence type="predicted"/>
<feature type="compositionally biased region" description="Polar residues" evidence="1">
    <location>
        <begin position="117"/>
        <end position="127"/>
    </location>
</feature>
<evidence type="ECO:0000256" key="2">
    <source>
        <dbReference type="SAM" id="Phobius"/>
    </source>
</evidence>
<keyword evidence="2" id="KW-0472">Membrane</keyword>
<feature type="transmembrane region" description="Helical" evidence="2">
    <location>
        <begin position="20"/>
        <end position="38"/>
    </location>
</feature>
<dbReference type="InterPro" id="IPR021309">
    <property type="entry name" value="YgaP-like_TM"/>
</dbReference>
<protein>
    <recommendedName>
        <fullName evidence="3">Inner membrane protein YgaP-like transmembrane domain-containing protein</fullName>
    </recommendedName>
</protein>
<dbReference type="KEGG" id="tee:Tel_08185"/>
<dbReference type="STRING" id="1748243.Tel_08185"/>
<keyword evidence="2" id="KW-1133">Transmembrane helix</keyword>
<dbReference type="EMBL" id="CP013099">
    <property type="protein sequence ID" value="ALP53136.1"/>
    <property type="molecule type" value="Genomic_DNA"/>
</dbReference>
<reference evidence="4" key="1">
    <citation type="submission" date="2015-10" db="EMBL/GenBank/DDBJ databases">
        <title>Description of Candidatus Tenderia electrophaga gen. nov, sp. nov., an Uncultivated Electroautotroph from a Biocathode Enrichment.</title>
        <authorList>
            <person name="Eddie B.J."/>
            <person name="Malanoski A.P."/>
            <person name="Wang Z."/>
            <person name="Hall R.J."/>
            <person name="Oh S.D."/>
            <person name="Heiner C."/>
            <person name="Lin B."/>
            <person name="Strycharz-Glaven S.M."/>
        </authorList>
    </citation>
    <scope>NUCLEOTIDE SEQUENCE [LARGE SCALE GENOMIC DNA]</scope>
    <source>
        <strain evidence="4">NRL1</strain>
    </source>
</reference>
<feature type="domain" description="Inner membrane protein YgaP-like transmembrane" evidence="3">
    <location>
        <begin position="12"/>
        <end position="77"/>
    </location>
</feature>
<dbReference type="Proteomes" id="UP000055136">
    <property type="component" value="Chromosome"/>
</dbReference>
<sequence>MQLAYKNLGAIQNVGWLDRVVRTLIGLALVGIVFLDLYRGVTLGWYAYLPLVALYPLLTGMLGWDPFYAASHVKSCDTSSHNQCGTFPYEVESAIGKDVHCRDGYDCSVPGSERDNSAVSSKTKTGK</sequence>
<accession>A0A0S2TDA7</accession>
<keyword evidence="5" id="KW-1185">Reference proteome</keyword>
<feature type="region of interest" description="Disordered" evidence="1">
    <location>
        <begin position="108"/>
        <end position="127"/>
    </location>
</feature>
<name>A0A0S2TDA7_9GAMM</name>
<gene>
    <name evidence="4" type="ORF">Tel_08185</name>
</gene>
<dbReference type="Pfam" id="PF11127">
    <property type="entry name" value="YgaP-like_TM"/>
    <property type="match status" value="1"/>
</dbReference>
<evidence type="ECO:0000313" key="4">
    <source>
        <dbReference type="EMBL" id="ALP53136.1"/>
    </source>
</evidence>
<organism evidence="4 5">
    <name type="scientific">Candidatus Tenderia electrophaga</name>
    <dbReference type="NCBI Taxonomy" id="1748243"/>
    <lineage>
        <taxon>Bacteria</taxon>
        <taxon>Pseudomonadati</taxon>
        <taxon>Pseudomonadota</taxon>
        <taxon>Gammaproteobacteria</taxon>
        <taxon>Candidatus Tenderiales</taxon>
        <taxon>Candidatus Tenderiaceae</taxon>
        <taxon>Candidatus Tenderia</taxon>
    </lineage>
</organism>
<dbReference type="AlphaFoldDB" id="A0A0S2TDA7"/>
<evidence type="ECO:0000259" key="3">
    <source>
        <dbReference type="Pfam" id="PF11127"/>
    </source>
</evidence>
<keyword evidence="2" id="KW-0812">Transmembrane</keyword>